<reference evidence="1" key="1">
    <citation type="submission" date="2015-05" db="EMBL/GenBank/DDBJ databases">
        <title>Permanent draft genome of Rhodopirellula islandicus K833.</title>
        <authorList>
            <person name="Kizina J."/>
            <person name="Richter M."/>
            <person name="Glockner F.O."/>
            <person name="Harder J."/>
        </authorList>
    </citation>
    <scope>NUCLEOTIDE SEQUENCE [LARGE SCALE GENOMIC DNA]</scope>
    <source>
        <strain evidence="1">K833</strain>
    </source>
</reference>
<accession>A0A0J1B3S4</accession>
<keyword evidence="2" id="KW-1185">Reference proteome</keyword>
<evidence type="ECO:0000313" key="1">
    <source>
        <dbReference type="EMBL" id="KLU01402.1"/>
    </source>
</evidence>
<dbReference type="PATRIC" id="fig|595434.4.peg.6239"/>
<comment type="caution">
    <text evidence="1">The sequence shown here is derived from an EMBL/GenBank/DDBJ whole genome shotgun (WGS) entry which is preliminary data.</text>
</comment>
<gene>
    <name evidence="1" type="ORF">RISK_006558</name>
</gene>
<dbReference type="Proteomes" id="UP000036367">
    <property type="component" value="Unassembled WGS sequence"/>
</dbReference>
<dbReference type="EMBL" id="LECT01000054">
    <property type="protein sequence ID" value="KLU01402.1"/>
    <property type="molecule type" value="Genomic_DNA"/>
</dbReference>
<proteinExistence type="predicted"/>
<organism evidence="1 2">
    <name type="scientific">Rhodopirellula islandica</name>
    <dbReference type="NCBI Taxonomy" id="595434"/>
    <lineage>
        <taxon>Bacteria</taxon>
        <taxon>Pseudomonadati</taxon>
        <taxon>Planctomycetota</taxon>
        <taxon>Planctomycetia</taxon>
        <taxon>Pirellulales</taxon>
        <taxon>Pirellulaceae</taxon>
        <taxon>Rhodopirellula</taxon>
    </lineage>
</organism>
<sequence>MVCRVVRFVDAFWLATTRTPPLWRRGNPLVNCLELRRLLASE</sequence>
<dbReference type="AlphaFoldDB" id="A0A0J1B3S4"/>
<dbReference type="STRING" id="595434.RISK_006558"/>
<name>A0A0J1B3S4_RHOIS</name>
<protein>
    <submittedName>
        <fullName evidence="1">Uncharacterized protein</fullName>
    </submittedName>
</protein>
<evidence type="ECO:0000313" key="2">
    <source>
        <dbReference type="Proteomes" id="UP000036367"/>
    </source>
</evidence>